<keyword evidence="2" id="KW-1185">Reference proteome</keyword>
<evidence type="ECO:0000313" key="1">
    <source>
        <dbReference type="EMBL" id="CAG8658517.1"/>
    </source>
</evidence>
<dbReference type="Proteomes" id="UP000789831">
    <property type="component" value="Unassembled WGS sequence"/>
</dbReference>
<accession>A0A9N9DZL8</accession>
<protein>
    <submittedName>
        <fullName evidence="1">10093_t:CDS:1</fullName>
    </submittedName>
</protein>
<dbReference type="AlphaFoldDB" id="A0A9N9DZL8"/>
<dbReference type="EMBL" id="CAJVPL010005475">
    <property type="protein sequence ID" value="CAG8658517.1"/>
    <property type="molecule type" value="Genomic_DNA"/>
</dbReference>
<gene>
    <name evidence="1" type="ORF">AGERDE_LOCUS11702</name>
</gene>
<organism evidence="1 2">
    <name type="scientific">Ambispora gerdemannii</name>
    <dbReference type="NCBI Taxonomy" id="144530"/>
    <lineage>
        <taxon>Eukaryota</taxon>
        <taxon>Fungi</taxon>
        <taxon>Fungi incertae sedis</taxon>
        <taxon>Mucoromycota</taxon>
        <taxon>Glomeromycotina</taxon>
        <taxon>Glomeromycetes</taxon>
        <taxon>Archaeosporales</taxon>
        <taxon>Ambisporaceae</taxon>
        <taxon>Ambispora</taxon>
    </lineage>
</organism>
<name>A0A9N9DZL8_9GLOM</name>
<reference evidence="1" key="1">
    <citation type="submission" date="2021-06" db="EMBL/GenBank/DDBJ databases">
        <authorList>
            <person name="Kallberg Y."/>
            <person name="Tangrot J."/>
            <person name="Rosling A."/>
        </authorList>
    </citation>
    <scope>NUCLEOTIDE SEQUENCE</scope>
    <source>
        <strain evidence="1">MT106</strain>
    </source>
</reference>
<comment type="caution">
    <text evidence="1">The sequence shown here is derived from an EMBL/GenBank/DDBJ whole genome shotgun (WGS) entry which is preliminary data.</text>
</comment>
<sequence>MDFRKSSTGESLMWLGSSLMGLGDQLPKSAVLEEGWVIAIDVDWTRKFPSGKDFSREDVKTVGKDYTDLHSGLADLEGLLEQRQEYIASIEQQSRHANNHS</sequence>
<proteinExistence type="predicted"/>
<evidence type="ECO:0000313" key="2">
    <source>
        <dbReference type="Proteomes" id="UP000789831"/>
    </source>
</evidence>